<keyword evidence="2" id="KW-1185">Reference proteome</keyword>
<accession>A0AAD1XFZ3</accession>
<evidence type="ECO:0000313" key="2">
    <source>
        <dbReference type="Proteomes" id="UP001295684"/>
    </source>
</evidence>
<name>A0AAD1XFZ3_EUPCR</name>
<proteinExistence type="predicted"/>
<sequence length="317" mass="36641">MSYNDSEATLVQGHNSLSRNLHNNFQDLKLKNLICPPNLPVFNTYNQEAFVENPNKTARYYSYRGKMIDFSSNTFEKEFVRKGTDVSLPKDRKSKMANIINLNLSTERVKRERGQRLEKKSKIHQALNKNRNIIKAKTRNNLTFGMLNNYQKSADGLYRSKWVLKNRNKFKNIQKVSRRTNNFSIITMIPKRDRSGARNDTLGTSAFGTDQIKTSFKSRNALAKRSGGKYTKRVLEIQSKCLEHIPSPLQKYNISEPILNTKNDKKKPKLSLIGGLYEPLYQEADGSQQIRIKIKKKNLFKLPNFRDGLNISLGQKF</sequence>
<dbReference type="EMBL" id="CAMPGE010011877">
    <property type="protein sequence ID" value="CAI2370677.1"/>
    <property type="molecule type" value="Genomic_DNA"/>
</dbReference>
<comment type="caution">
    <text evidence="1">The sequence shown here is derived from an EMBL/GenBank/DDBJ whole genome shotgun (WGS) entry which is preliminary data.</text>
</comment>
<reference evidence="1" key="1">
    <citation type="submission" date="2023-07" db="EMBL/GenBank/DDBJ databases">
        <authorList>
            <consortium name="AG Swart"/>
            <person name="Singh M."/>
            <person name="Singh A."/>
            <person name="Seah K."/>
            <person name="Emmerich C."/>
        </authorList>
    </citation>
    <scope>NUCLEOTIDE SEQUENCE</scope>
    <source>
        <strain evidence="1">DP1</strain>
    </source>
</reference>
<organism evidence="1 2">
    <name type="scientific">Euplotes crassus</name>
    <dbReference type="NCBI Taxonomy" id="5936"/>
    <lineage>
        <taxon>Eukaryota</taxon>
        <taxon>Sar</taxon>
        <taxon>Alveolata</taxon>
        <taxon>Ciliophora</taxon>
        <taxon>Intramacronucleata</taxon>
        <taxon>Spirotrichea</taxon>
        <taxon>Hypotrichia</taxon>
        <taxon>Euplotida</taxon>
        <taxon>Euplotidae</taxon>
        <taxon>Moneuplotes</taxon>
    </lineage>
</organism>
<dbReference type="Proteomes" id="UP001295684">
    <property type="component" value="Unassembled WGS sequence"/>
</dbReference>
<protein>
    <submittedName>
        <fullName evidence="1">Uncharacterized protein</fullName>
    </submittedName>
</protein>
<gene>
    <name evidence="1" type="ORF">ECRASSUSDP1_LOCUS11994</name>
</gene>
<dbReference type="AlphaFoldDB" id="A0AAD1XFZ3"/>
<evidence type="ECO:0000313" key="1">
    <source>
        <dbReference type="EMBL" id="CAI2370677.1"/>
    </source>
</evidence>